<comment type="caution">
    <text evidence="3">The sequence shown here is derived from an EMBL/GenBank/DDBJ whole genome shotgun (WGS) entry which is preliminary data.</text>
</comment>
<dbReference type="EMBL" id="AATS01000006">
    <property type="protein sequence ID" value="EAU54727.1"/>
    <property type="molecule type" value="Genomic_DNA"/>
</dbReference>
<dbReference type="eggNOG" id="COG3210">
    <property type="taxonomic scope" value="Bacteria"/>
</dbReference>
<feature type="transmembrane region" description="Helical" evidence="2">
    <location>
        <begin position="21"/>
        <end position="38"/>
    </location>
</feature>
<feature type="compositionally biased region" description="Basic and acidic residues" evidence="1">
    <location>
        <begin position="61"/>
        <end position="81"/>
    </location>
</feature>
<evidence type="ECO:0000256" key="1">
    <source>
        <dbReference type="SAM" id="MobiDB-lite"/>
    </source>
</evidence>
<reference evidence="3 4" key="1">
    <citation type="submission" date="2006-09" db="EMBL/GenBank/DDBJ databases">
        <authorList>
            <person name="Emerson D."/>
            <person name="Ferriera S."/>
            <person name="Johnson J."/>
            <person name="Kravitz S."/>
            <person name="Halpern A."/>
            <person name="Remington K."/>
            <person name="Beeson K."/>
            <person name="Tran B."/>
            <person name="Rogers Y.-H."/>
            <person name="Friedman R."/>
            <person name="Venter J.C."/>
        </authorList>
    </citation>
    <scope>NUCLEOTIDE SEQUENCE [LARGE SCALE GENOMIC DNA]</scope>
    <source>
        <strain evidence="3 4">PV-1</strain>
    </source>
</reference>
<dbReference type="InParanoid" id="Q0EZH7"/>
<feature type="region of interest" description="Disordered" evidence="1">
    <location>
        <begin position="55"/>
        <end position="81"/>
    </location>
</feature>
<dbReference type="AlphaFoldDB" id="Q0EZH7"/>
<name>Q0EZH7_9PROT</name>
<evidence type="ECO:0000313" key="3">
    <source>
        <dbReference type="EMBL" id="EAU54727.1"/>
    </source>
</evidence>
<sequence length="161" mass="17116">MIFPLHFNVGVVVKGEYMIKYTWFVFMLAAMLGFSFSAEKGIVYVDIPSALAGSENGNKSDNGKSDNGHKNNGKSDDEKKVTVCHFPPGNPKNASTMRVSESALHAHLAHGDTRGVCGPCACPTNGGVETPECYCANGMPGVVPGVNSTTHPNNVRQIFGN</sequence>
<gene>
    <name evidence="3" type="ORF">SPV1_14124</name>
</gene>
<proteinExistence type="predicted"/>
<keyword evidence="2" id="KW-1133">Transmembrane helix</keyword>
<keyword evidence="2" id="KW-0812">Transmembrane</keyword>
<organism evidence="3 4">
    <name type="scientific">Mariprofundus ferrooxydans PV-1</name>
    <dbReference type="NCBI Taxonomy" id="314345"/>
    <lineage>
        <taxon>Bacteria</taxon>
        <taxon>Pseudomonadati</taxon>
        <taxon>Pseudomonadota</taxon>
        <taxon>Candidatius Mariprofundia</taxon>
        <taxon>Mariprofundales</taxon>
        <taxon>Mariprofundaceae</taxon>
        <taxon>Mariprofundus</taxon>
    </lineage>
</organism>
<evidence type="ECO:0000256" key="2">
    <source>
        <dbReference type="SAM" id="Phobius"/>
    </source>
</evidence>
<dbReference type="Proteomes" id="UP000005297">
    <property type="component" value="Unassembled WGS sequence"/>
</dbReference>
<evidence type="ECO:0000313" key="4">
    <source>
        <dbReference type="Proteomes" id="UP000005297"/>
    </source>
</evidence>
<keyword evidence="4" id="KW-1185">Reference proteome</keyword>
<accession>Q0EZH7</accession>
<keyword evidence="2" id="KW-0472">Membrane</keyword>
<dbReference type="STRING" id="314344.AL013_11735"/>
<protein>
    <submittedName>
        <fullName evidence="3">Uncharacterized protein</fullName>
    </submittedName>
</protein>
<dbReference type="HOGENOM" id="CLU_1641706_0_0_0"/>